<proteinExistence type="predicted"/>
<dbReference type="Pfam" id="PF00215">
    <property type="entry name" value="OMPdecase"/>
    <property type="match status" value="1"/>
</dbReference>
<dbReference type="Gene3D" id="3.20.20.70">
    <property type="entry name" value="Aldolase class I"/>
    <property type="match status" value="1"/>
</dbReference>
<evidence type="ECO:0000256" key="1">
    <source>
        <dbReference type="ARBA" id="ARBA00023239"/>
    </source>
</evidence>
<dbReference type="PANTHER" id="PTHR35039">
    <property type="entry name" value="3-KETO-L-GULONATE-6-PHOSPHATE DECARBOXYLASE SGBH-RELATED"/>
    <property type="match status" value="1"/>
</dbReference>
<feature type="domain" description="Orotidine 5'-phosphate decarboxylase" evidence="2">
    <location>
        <begin position="7"/>
        <end position="202"/>
    </location>
</feature>
<dbReference type="InterPro" id="IPR011060">
    <property type="entry name" value="RibuloseP-bd_barrel"/>
</dbReference>
<dbReference type="SUPFAM" id="SSF51366">
    <property type="entry name" value="Ribulose-phoshate binding barrel"/>
    <property type="match status" value="1"/>
</dbReference>
<dbReference type="GO" id="GO:0004590">
    <property type="term" value="F:orotidine-5'-phosphate decarboxylase activity"/>
    <property type="evidence" value="ECO:0007669"/>
    <property type="project" value="InterPro"/>
</dbReference>
<evidence type="ECO:0000313" key="4">
    <source>
        <dbReference type="Proteomes" id="UP000576550"/>
    </source>
</evidence>
<evidence type="ECO:0000313" key="3">
    <source>
        <dbReference type="EMBL" id="HHX99619.1"/>
    </source>
</evidence>
<dbReference type="GO" id="GO:0033982">
    <property type="term" value="F:3-dehydro-L-gulonate-6-phosphate decarboxylase activity"/>
    <property type="evidence" value="ECO:0007669"/>
    <property type="project" value="TreeGrafter"/>
</dbReference>
<organism evidence="3 4">
    <name type="scientific">Candidatus Dojkabacteria bacterium</name>
    <dbReference type="NCBI Taxonomy" id="2099670"/>
    <lineage>
        <taxon>Bacteria</taxon>
        <taxon>Candidatus Dojkabacteria</taxon>
    </lineage>
</organism>
<protein>
    <recommendedName>
        <fullName evidence="2">Orotidine 5'-phosphate decarboxylase domain-containing protein</fullName>
    </recommendedName>
</protein>
<dbReference type="AlphaFoldDB" id="A0A832RCN0"/>
<dbReference type="PANTHER" id="PTHR35039:SF3">
    <property type="entry name" value="3-KETO-L-GULONATE-6-PHOSPHATE DECARBOXYLASE SGBH-RELATED"/>
    <property type="match status" value="1"/>
</dbReference>
<name>A0A832RCN0_9BACT</name>
<reference evidence="3 4" key="1">
    <citation type="journal article" date="2020" name="Biotechnol. Biofuels">
        <title>New insights from the biogas microbiome by comprehensive genome-resolved metagenomics of nearly 1600 species originating from multiple anaerobic digesters.</title>
        <authorList>
            <person name="Campanaro S."/>
            <person name="Treu L."/>
            <person name="Rodriguez-R L.M."/>
            <person name="Kovalovszki A."/>
            <person name="Ziels R.M."/>
            <person name="Maus I."/>
            <person name="Zhu X."/>
            <person name="Kougias P.G."/>
            <person name="Basile A."/>
            <person name="Luo G."/>
            <person name="Schluter A."/>
            <person name="Konstantinidis K.T."/>
            <person name="Angelidaki I."/>
        </authorList>
    </citation>
    <scope>NUCLEOTIDE SEQUENCE [LARGE SCALE GENOMIC DNA]</scope>
    <source>
        <strain evidence="3">AS05jafATM_89</strain>
    </source>
</reference>
<gene>
    <name evidence="3" type="ORF">GX533_03030</name>
</gene>
<comment type="caution">
    <text evidence="3">The sequence shown here is derived from an EMBL/GenBank/DDBJ whole genome shotgun (WGS) entry which is preliminary data.</text>
</comment>
<dbReference type="InterPro" id="IPR001754">
    <property type="entry name" value="OMPdeCOase_dom"/>
</dbReference>
<sequence length="223" mass="24840">MARNKRFLQLAFNSSFQDFFSVLPYIPKNPNIIIEAGTPLIKKEGIDVVRRMRSLWSGLICADIKVVDGAKAEVEMAKAAGADYITALGNASEETLRIFVDVCKKNDIKSVIDMINTPDPLRSLWKADIIPDVVCIHRGRDEENSYGEIIQYRNIAKIKGKWNVVVGAAGGIDQKELQSALFNGADIVVVNVVRKEDGWSGLVIDRNLREELAKYSSFISKQP</sequence>
<dbReference type="GO" id="GO:0006207">
    <property type="term" value="P:'de novo' pyrimidine nucleobase biosynthetic process"/>
    <property type="evidence" value="ECO:0007669"/>
    <property type="project" value="InterPro"/>
</dbReference>
<evidence type="ECO:0000259" key="2">
    <source>
        <dbReference type="SMART" id="SM00934"/>
    </source>
</evidence>
<dbReference type="InterPro" id="IPR013785">
    <property type="entry name" value="Aldolase_TIM"/>
</dbReference>
<dbReference type="Proteomes" id="UP000576550">
    <property type="component" value="Unassembled WGS sequence"/>
</dbReference>
<dbReference type="GO" id="GO:0019854">
    <property type="term" value="P:L-ascorbic acid catabolic process"/>
    <property type="evidence" value="ECO:0007669"/>
    <property type="project" value="TreeGrafter"/>
</dbReference>
<dbReference type="SMART" id="SM00934">
    <property type="entry name" value="OMPdecase"/>
    <property type="match status" value="1"/>
</dbReference>
<accession>A0A832RCN0</accession>
<keyword evidence="1" id="KW-0456">Lyase</keyword>
<dbReference type="EMBL" id="DUTP01000005">
    <property type="protein sequence ID" value="HHX99619.1"/>
    <property type="molecule type" value="Genomic_DNA"/>
</dbReference>